<evidence type="ECO:0000313" key="2">
    <source>
        <dbReference type="Proteomes" id="UP000887574"/>
    </source>
</evidence>
<reference evidence="3" key="1">
    <citation type="submission" date="2022-11" db="UniProtKB">
        <authorList>
            <consortium name="WormBaseParasite"/>
        </authorList>
    </citation>
    <scope>IDENTIFICATION</scope>
</reference>
<dbReference type="Proteomes" id="UP000887574">
    <property type="component" value="Unplaced"/>
</dbReference>
<sequence>MPGESAGEQGEWLDERNRRESVYKAQLDSEASKENENFSFVSSSHSGQRSRTVSVQAPLSSRRVWSSVSIIAEQ</sequence>
<evidence type="ECO:0000256" key="1">
    <source>
        <dbReference type="SAM" id="MobiDB-lite"/>
    </source>
</evidence>
<dbReference type="AlphaFoldDB" id="A0A915DIN3"/>
<keyword evidence="2" id="KW-1185">Reference proteome</keyword>
<feature type="compositionally biased region" description="Basic and acidic residues" evidence="1">
    <location>
        <begin position="13"/>
        <end position="22"/>
    </location>
</feature>
<evidence type="ECO:0000313" key="3">
    <source>
        <dbReference type="WBParaSite" id="jg19872"/>
    </source>
</evidence>
<organism evidence="2 3">
    <name type="scientific">Ditylenchus dipsaci</name>
    <dbReference type="NCBI Taxonomy" id="166011"/>
    <lineage>
        <taxon>Eukaryota</taxon>
        <taxon>Metazoa</taxon>
        <taxon>Ecdysozoa</taxon>
        <taxon>Nematoda</taxon>
        <taxon>Chromadorea</taxon>
        <taxon>Rhabditida</taxon>
        <taxon>Tylenchina</taxon>
        <taxon>Tylenchomorpha</taxon>
        <taxon>Sphaerularioidea</taxon>
        <taxon>Anguinidae</taxon>
        <taxon>Anguininae</taxon>
        <taxon>Ditylenchus</taxon>
    </lineage>
</organism>
<feature type="compositionally biased region" description="Polar residues" evidence="1">
    <location>
        <begin position="37"/>
        <end position="54"/>
    </location>
</feature>
<name>A0A915DIN3_9BILA</name>
<dbReference type="WBParaSite" id="jg19872">
    <property type="protein sequence ID" value="jg19872"/>
    <property type="gene ID" value="jg19872"/>
</dbReference>
<accession>A0A915DIN3</accession>
<proteinExistence type="predicted"/>
<protein>
    <submittedName>
        <fullName evidence="3">Uncharacterized protein</fullName>
    </submittedName>
</protein>
<feature type="region of interest" description="Disordered" evidence="1">
    <location>
        <begin position="1"/>
        <end position="54"/>
    </location>
</feature>